<evidence type="ECO:0000256" key="1">
    <source>
        <dbReference type="SAM" id="MobiDB-lite"/>
    </source>
</evidence>
<evidence type="ECO:0000256" key="2">
    <source>
        <dbReference type="SAM" id="Phobius"/>
    </source>
</evidence>
<name>A0A6A5JYU3_9PLEO</name>
<feature type="compositionally biased region" description="Polar residues" evidence="1">
    <location>
        <begin position="82"/>
        <end position="91"/>
    </location>
</feature>
<dbReference type="OrthoDB" id="4207724at2759"/>
<keyword evidence="4" id="KW-1185">Reference proteome</keyword>
<evidence type="ECO:0000313" key="3">
    <source>
        <dbReference type="EMBL" id="KAF1830265.1"/>
    </source>
</evidence>
<accession>A0A6A5JYU3</accession>
<evidence type="ECO:0000313" key="4">
    <source>
        <dbReference type="Proteomes" id="UP000800040"/>
    </source>
</evidence>
<keyword evidence="2" id="KW-1133">Transmembrane helix</keyword>
<organism evidence="3 4">
    <name type="scientific">Decorospora gaudefroyi</name>
    <dbReference type="NCBI Taxonomy" id="184978"/>
    <lineage>
        <taxon>Eukaryota</taxon>
        <taxon>Fungi</taxon>
        <taxon>Dikarya</taxon>
        <taxon>Ascomycota</taxon>
        <taxon>Pezizomycotina</taxon>
        <taxon>Dothideomycetes</taxon>
        <taxon>Pleosporomycetidae</taxon>
        <taxon>Pleosporales</taxon>
        <taxon>Pleosporineae</taxon>
        <taxon>Pleosporaceae</taxon>
        <taxon>Decorospora</taxon>
    </lineage>
</organism>
<keyword evidence="2" id="KW-0472">Membrane</keyword>
<keyword evidence="2" id="KW-0812">Transmembrane</keyword>
<protein>
    <submittedName>
        <fullName evidence="3">Uncharacterized protein</fullName>
    </submittedName>
</protein>
<feature type="transmembrane region" description="Helical" evidence="2">
    <location>
        <begin position="6"/>
        <end position="23"/>
    </location>
</feature>
<feature type="compositionally biased region" description="Polar residues" evidence="1">
    <location>
        <begin position="30"/>
        <end position="44"/>
    </location>
</feature>
<gene>
    <name evidence="3" type="ORF">BDW02DRAFT_573205</name>
</gene>
<dbReference type="AlphaFoldDB" id="A0A6A5JYU3"/>
<feature type="compositionally biased region" description="Low complexity" evidence="1">
    <location>
        <begin position="239"/>
        <end position="251"/>
    </location>
</feature>
<feature type="compositionally biased region" description="Basic and acidic residues" evidence="1">
    <location>
        <begin position="151"/>
        <end position="197"/>
    </location>
</feature>
<dbReference type="EMBL" id="ML975403">
    <property type="protein sequence ID" value="KAF1830265.1"/>
    <property type="molecule type" value="Genomic_DNA"/>
</dbReference>
<feature type="region of interest" description="Disordered" evidence="1">
    <location>
        <begin position="30"/>
        <end position="354"/>
    </location>
</feature>
<reference evidence="3" key="1">
    <citation type="submission" date="2020-01" db="EMBL/GenBank/DDBJ databases">
        <authorList>
            <consortium name="DOE Joint Genome Institute"/>
            <person name="Haridas S."/>
            <person name="Albert R."/>
            <person name="Binder M."/>
            <person name="Bloem J."/>
            <person name="Labutti K."/>
            <person name="Salamov A."/>
            <person name="Andreopoulos B."/>
            <person name="Baker S.E."/>
            <person name="Barry K."/>
            <person name="Bills G."/>
            <person name="Bluhm B.H."/>
            <person name="Cannon C."/>
            <person name="Castanera R."/>
            <person name="Culley D.E."/>
            <person name="Daum C."/>
            <person name="Ezra D."/>
            <person name="Gonzalez J.B."/>
            <person name="Henrissat B."/>
            <person name="Kuo A."/>
            <person name="Liang C."/>
            <person name="Lipzen A."/>
            <person name="Lutzoni F."/>
            <person name="Magnuson J."/>
            <person name="Mondo S."/>
            <person name="Nolan M."/>
            <person name="Ohm R."/>
            <person name="Pangilinan J."/>
            <person name="Park H.-J."/>
            <person name="Ramirez L."/>
            <person name="Alfaro M."/>
            <person name="Sun H."/>
            <person name="Tritt A."/>
            <person name="Yoshinaga Y."/>
            <person name="Zwiers L.-H."/>
            <person name="Turgeon B.G."/>
            <person name="Goodwin S.B."/>
            <person name="Spatafora J.W."/>
            <person name="Crous P.W."/>
            <person name="Grigoriev I.V."/>
        </authorList>
    </citation>
    <scope>NUCLEOTIDE SEQUENCE</scope>
    <source>
        <strain evidence="3">P77</strain>
    </source>
</reference>
<proteinExistence type="predicted"/>
<sequence length="354" mass="38122">METWMSWAVFLAIGAAAYWYYIHQNNKAVARGRSTTGKSATSSLKDAVNWDDNKSKAASKPAKANKPRKSVKPAAQDAGNKAATSLSQTSPKAAADKQEDASPVVTSNKAPSGKDVSDMLDARSTSPSVLSIKPSEKPARPAKAQTSKSEVPQESKKQRQNRKKVEEAKAAREEEEKQRKALEEKQRRTAREARGEPAKNGLQHSKAPASNPWTEVPSRGAVQPPKSAPTGQLLDTFEAPSTAITSAAAPTNGTSSAAPAYNSLPSEEEQVRIAMEDSAWTTVPKGGKTKRKTANEEIAEERADVGVDSQKSSKPVRPTEALKPENKNPSSRYQILAEEFTPKTGDDADDWAVM</sequence>
<dbReference type="Proteomes" id="UP000800040">
    <property type="component" value="Unassembled WGS sequence"/>
</dbReference>